<feature type="domain" description="Ferritin-like diiron" evidence="6">
    <location>
        <begin position="2"/>
        <end position="134"/>
    </location>
</feature>
<dbReference type="PROSITE" id="PS50905">
    <property type="entry name" value="FERRITIN_LIKE"/>
    <property type="match status" value="1"/>
</dbReference>
<keyword evidence="7" id="KW-0575">Peroxidase</keyword>
<keyword evidence="7" id="KW-0560">Oxidoreductase</keyword>
<dbReference type="InterPro" id="IPR048574">
    <property type="entry name" value="RUBY_RBDX"/>
</dbReference>
<proteinExistence type="predicted"/>
<dbReference type="GO" id="GO:0016692">
    <property type="term" value="F:NADH peroxidase activity"/>
    <property type="evidence" value="ECO:0007669"/>
    <property type="project" value="UniProtKB-EC"/>
</dbReference>
<organism evidence="7 8">
    <name type="scientific">Blautia producta</name>
    <dbReference type="NCBI Taxonomy" id="33035"/>
    <lineage>
        <taxon>Bacteria</taxon>
        <taxon>Bacillati</taxon>
        <taxon>Bacillota</taxon>
        <taxon>Clostridia</taxon>
        <taxon>Lachnospirales</taxon>
        <taxon>Lachnospiraceae</taxon>
        <taxon>Blautia</taxon>
    </lineage>
</organism>
<dbReference type="SUPFAM" id="SSF57802">
    <property type="entry name" value="Rubredoxin-like"/>
    <property type="match status" value="1"/>
</dbReference>
<dbReference type="AlphaFoldDB" id="A0A4P6M080"/>
<dbReference type="PANTHER" id="PTHR43865">
    <property type="entry name" value="RUBRERYTHRIN-RELATED"/>
    <property type="match status" value="1"/>
</dbReference>
<evidence type="ECO:0000256" key="1">
    <source>
        <dbReference type="ARBA" id="ARBA00001965"/>
    </source>
</evidence>
<dbReference type="Proteomes" id="UP000289794">
    <property type="component" value="Chromosome"/>
</dbReference>
<dbReference type="InterPro" id="IPR003251">
    <property type="entry name" value="Rr_diiron-bd_dom"/>
</dbReference>
<dbReference type="InterPro" id="IPR012347">
    <property type="entry name" value="Ferritin-like"/>
</dbReference>
<dbReference type="EMBL" id="CP035945">
    <property type="protein sequence ID" value="QBE96960.1"/>
    <property type="molecule type" value="Genomic_DNA"/>
</dbReference>
<name>A0A4P6M080_9FIRM</name>
<accession>A0A4P6M080</accession>
<dbReference type="InterPro" id="IPR009040">
    <property type="entry name" value="Ferritin-like_diiron"/>
</dbReference>
<sequence>MELRESETFRNLMKAYEGELKASGKYRVYAKRARIEGYIDIAEIFEETSGNEEHHAEIWLNLLNGGRMPETSRNLENAHEDEKKEWSEMYEDFAKKAEQEGFNGIARLFREVGQIERHHDYRFEQLSRDILTNRVFCKEIDRVWICMNCGHLAYGDCAPVRCSVCGYPQGFFKLNCEEC</sequence>
<dbReference type="Gene3D" id="2.20.28.10">
    <property type="match status" value="1"/>
</dbReference>
<dbReference type="SUPFAM" id="SSF47240">
    <property type="entry name" value="Ferritin-like"/>
    <property type="match status" value="1"/>
</dbReference>
<dbReference type="GO" id="GO:0046872">
    <property type="term" value="F:metal ion binding"/>
    <property type="evidence" value="ECO:0007669"/>
    <property type="project" value="UniProtKB-KW"/>
</dbReference>
<dbReference type="InterPro" id="IPR052364">
    <property type="entry name" value="Rubrerythrin"/>
</dbReference>
<dbReference type="RefSeq" id="WP_130180917.1">
    <property type="nucleotide sequence ID" value="NZ_CP035945.1"/>
</dbReference>
<evidence type="ECO:0000256" key="2">
    <source>
        <dbReference type="ARBA" id="ARBA00022448"/>
    </source>
</evidence>
<dbReference type="KEGG" id="bpro:PMF13cell1_02509"/>
<comment type="cofactor">
    <cofactor evidence="1">
        <name>Fe(3+)</name>
        <dbReference type="ChEBI" id="CHEBI:29034"/>
    </cofactor>
</comment>
<dbReference type="EC" id="1.11.1.1" evidence="7"/>
<dbReference type="Pfam" id="PF02915">
    <property type="entry name" value="Rubrerythrin"/>
    <property type="match status" value="1"/>
</dbReference>
<gene>
    <name evidence="7" type="primary">rbr1_1</name>
    <name evidence="7" type="ORF">PMF13cell1_02509</name>
</gene>
<dbReference type="Pfam" id="PF21349">
    <property type="entry name" value="RUBY_RBDX"/>
    <property type="match status" value="1"/>
</dbReference>
<evidence type="ECO:0000256" key="5">
    <source>
        <dbReference type="ARBA" id="ARBA00023004"/>
    </source>
</evidence>
<keyword evidence="2" id="KW-0813">Transport</keyword>
<reference evidence="7 8" key="1">
    <citation type="submission" date="2019-01" db="EMBL/GenBank/DDBJ databases">
        <title>PMF-metabolizing Aryl O-demethylase.</title>
        <authorList>
            <person name="Kim M."/>
        </authorList>
    </citation>
    <scope>NUCLEOTIDE SEQUENCE [LARGE SCALE GENOMIC DNA]</scope>
    <source>
        <strain evidence="7 8">PMF1</strain>
    </source>
</reference>
<evidence type="ECO:0000256" key="3">
    <source>
        <dbReference type="ARBA" id="ARBA00022723"/>
    </source>
</evidence>
<keyword evidence="4" id="KW-0249">Electron transport</keyword>
<evidence type="ECO:0000259" key="6">
    <source>
        <dbReference type="PROSITE" id="PS50905"/>
    </source>
</evidence>
<keyword evidence="5" id="KW-0408">Iron</keyword>
<dbReference type="InterPro" id="IPR009078">
    <property type="entry name" value="Ferritin-like_SF"/>
</dbReference>
<keyword evidence="3" id="KW-0479">Metal-binding</keyword>
<evidence type="ECO:0000313" key="8">
    <source>
        <dbReference type="Proteomes" id="UP000289794"/>
    </source>
</evidence>
<dbReference type="CDD" id="cd01041">
    <property type="entry name" value="Rubrerythrin"/>
    <property type="match status" value="1"/>
</dbReference>
<evidence type="ECO:0000256" key="4">
    <source>
        <dbReference type="ARBA" id="ARBA00022982"/>
    </source>
</evidence>
<dbReference type="PANTHER" id="PTHR43865:SF1">
    <property type="entry name" value="RUBRERYTHRIN-RELATED"/>
    <property type="match status" value="1"/>
</dbReference>
<evidence type="ECO:0000313" key="7">
    <source>
        <dbReference type="EMBL" id="QBE96960.1"/>
    </source>
</evidence>
<dbReference type="Gene3D" id="1.20.1260.10">
    <property type="match status" value="1"/>
</dbReference>
<protein>
    <submittedName>
        <fullName evidence="7">Rubrerythrin-1</fullName>
        <ecNumber evidence="7">1.11.1.1</ecNumber>
    </submittedName>
</protein>